<organism evidence="2 3">
    <name type="scientific">Halalkalibacter kiskunsagensis</name>
    <dbReference type="NCBI Taxonomy" id="1548599"/>
    <lineage>
        <taxon>Bacteria</taxon>
        <taxon>Bacillati</taxon>
        <taxon>Bacillota</taxon>
        <taxon>Bacilli</taxon>
        <taxon>Bacillales</taxon>
        <taxon>Bacillaceae</taxon>
        <taxon>Halalkalibacter</taxon>
    </lineage>
</organism>
<accession>A0ABV6KCM0</accession>
<keyword evidence="1" id="KW-1133">Transmembrane helix</keyword>
<dbReference type="EMBL" id="JBHLUX010000029">
    <property type="protein sequence ID" value="MFC0471064.1"/>
    <property type="molecule type" value="Genomic_DNA"/>
</dbReference>
<keyword evidence="3" id="KW-1185">Reference proteome</keyword>
<comment type="caution">
    <text evidence="2">The sequence shown here is derived from an EMBL/GenBank/DDBJ whole genome shotgun (WGS) entry which is preliminary data.</text>
</comment>
<evidence type="ECO:0000313" key="3">
    <source>
        <dbReference type="Proteomes" id="UP001589838"/>
    </source>
</evidence>
<evidence type="ECO:0000313" key="2">
    <source>
        <dbReference type="EMBL" id="MFC0471064.1"/>
    </source>
</evidence>
<sequence length="40" mass="4304">MFYTPEEIQKRKKIKKVVITVGASIVGIAIAVLASMLGSL</sequence>
<keyword evidence="1" id="KW-0812">Transmembrane</keyword>
<gene>
    <name evidence="2" type="ORF">ACFFHM_11370</name>
</gene>
<dbReference type="Proteomes" id="UP001589838">
    <property type="component" value="Unassembled WGS sequence"/>
</dbReference>
<evidence type="ECO:0000256" key="1">
    <source>
        <dbReference type="SAM" id="Phobius"/>
    </source>
</evidence>
<feature type="transmembrane region" description="Helical" evidence="1">
    <location>
        <begin position="17"/>
        <end position="37"/>
    </location>
</feature>
<proteinExistence type="predicted"/>
<keyword evidence="1" id="KW-0472">Membrane</keyword>
<reference evidence="2 3" key="1">
    <citation type="submission" date="2024-09" db="EMBL/GenBank/DDBJ databases">
        <authorList>
            <person name="Sun Q."/>
            <person name="Mori K."/>
        </authorList>
    </citation>
    <scope>NUCLEOTIDE SEQUENCE [LARGE SCALE GENOMIC DNA]</scope>
    <source>
        <strain evidence="2 3">NCAIM B.02610</strain>
    </source>
</reference>
<dbReference type="RefSeq" id="WP_335958417.1">
    <property type="nucleotide sequence ID" value="NZ_JAXBLX010000001.1"/>
</dbReference>
<protein>
    <submittedName>
        <fullName evidence="2">Uncharacterized protein</fullName>
    </submittedName>
</protein>
<name>A0ABV6KCM0_9BACI</name>